<accession>A0AAE0UGC0</accession>
<sequence>MGRTKSHSSRRHEGHRDASIPRRNTPLDSDTDMFGSPEIWCKKKTNVHRNDTKGHRSRKDVGAGEEPRKKKDKHRKFYSHLNRLIEMASKHRYRDITTPARELRANSGHHGYGRGCSTPPPPPPLAPFQKSSPYTPKRYLLNNESGMGITPPPSYRSRREHHHGMPASSPTPMEIKIRCCAPMGGASPDFSPPNTSSTSSSSSPLSNLLNPTCESCVKTHQFNSTFRQSLLAHTREMYSLLQSWSDEGSRSSVEQMEWQPESTAVVIEKERRPSEMCKVLMSMGSVEDWVGVMRGLEEKEGGTVGAETMEVERTGKRIREDINDGEEAGDSGGLGAGGEYCLPLRQRRMAVDEGGGQG</sequence>
<feature type="compositionally biased region" description="Basic and acidic residues" evidence="1">
    <location>
        <begin position="310"/>
        <end position="322"/>
    </location>
</feature>
<feature type="region of interest" description="Disordered" evidence="1">
    <location>
        <begin position="1"/>
        <end position="76"/>
    </location>
</feature>
<feature type="compositionally biased region" description="Low complexity" evidence="1">
    <location>
        <begin position="192"/>
        <end position="207"/>
    </location>
</feature>
<proteinExistence type="predicted"/>
<feature type="compositionally biased region" description="Basic and acidic residues" evidence="1">
    <location>
        <begin position="48"/>
        <end position="69"/>
    </location>
</feature>
<comment type="caution">
    <text evidence="2">The sequence shown here is derived from an EMBL/GenBank/DDBJ whole genome shotgun (WGS) entry which is preliminary data.</text>
</comment>
<gene>
    <name evidence="2" type="ORF">B0T20DRAFT_7423</name>
</gene>
<dbReference type="AlphaFoldDB" id="A0AAE0UGC0"/>
<keyword evidence="3" id="KW-1185">Reference proteome</keyword>
<dbReference type="EMBL" id="JAUTDP010000001">
    <property type="protein sequence ID" value="KAK3402775.1"/>
    <property type="molecule type" value="Genomic_DNA"/>
</dbReference>
<feature type="region of interest" description="Disordered" evidence="1">
    <location>
        <begin position="301"/>
        <end position="337"/>
    </location>
</feature>
<dbReference type="Proteomes" id="UP001281003">
    <property type="component" value="Unassembled WGS sequence"/>
</dbReference>
<reference evidence="2" key="1">
    <citation type="journal article" date="2023" name="Mol. Phylogenet. Evol.">
        <title>Genome-scale phylogeny and comparative genomics of the fungal order Sordariales.</title>
        <authorList>
            <person name="Hensen N."/>
            <person name="Bonometti L."/>
            <person name="Westerberg I."/>
            <person name="Brannstrom I.O."/>
            <person name="Guillou S."/>
            <person name="Cros-Aarteil S."/>
            <person name="Calhoun S."/>
            <person name="Haridas S."/>
            <person name="Kuo A."/>
            <person name="Mondo S."/>
            <person name="Pangilinan J."/>
            <person name="Riley R."/>
            <person name="LaButti K."/>
            <person name="Andreopoulos B."/>
            <person name="Lipzen A."/>
            <person name="Chen C."/>
            <person name="Yan M."/>
            <person name="Daum C."/>
            <person name="Ng V."/>
            <person name="Clum A."/>
            <person name="Steindorff A."/>
            <person name="Ohm R.A."/>
            <person name="Martin F."/>
            <person name="Silar P."/>
            <person name="Natvig D.O."/>
            <person name="Lalanne C."/>
            <person name="Gautier V."/>
            <person name="Ament-Velasquez S.L."/>
            <person name="Kruys A."/>
            <person name="Hutchinson M.I."/>
            <person name="Powell A.J."/>
            <person name="Barry K."/>
            <person name="Miller A.N."/>
            <person name="Grigoriev I.V."/>
            <person name="Debuchy R."/>
            <person name="Gladieux P."/>
            <person name="Hiltunen Thoren M."/>
            <person name="Johannesson H."/>
        </authorList>
    </citation>
    <scope>NUCLEOTIDE SEQUENCE</scope>
    <source>
        <strain evidence="2">FGSC 1904</strain>
    </source>
</reference>
<organism evidence="2 3">
    <name type="scientific">Sordaria brevicollis</name>
    <dbReference type="NCBI Taxonomy" id="83679"/>
    <lineage>
        <taxon>Eukaryota</taxon>
        <taxon>Fungi</taxon>
        <taxon>Dikarya</taxon>
        <taxon>Ascomycota</taxon>
        <taxon>Pezizomycotina</taxon>
        <taxon>Sordariomycetes</taxon>
        <taxon>Sordariomycetidae</taxon>
        <taxon>Sordariales</taxon>
        <taxon>Sordariaceae</taxon>
        <taxon>Sordaria</taxon>
    </lineage>
</organism>
<feature type="region of interest" description="Disordered" evidence="1">
    <location>
        <begin position="184"/>
        <end position="207"/>
    </location>
</feature>
<evidence type="ECO:0000256" key="1">
    <source>
        <dbReference type="SAM" id="MobiDB-lite"/>
    </source>
</evidence>
<reference evidence="2" key="2">
    <citation type="submission" date="2023-07" db="EMBL/GenBank/DDBJ databases">
        <authorList>
            <consortium name="Lawrence Berkeley National Laboratory"/>
            <person name="Haridas S."/>
            <person name="Hensen N."/>
            <person name="Bonometti L."/>
            <person name="Westerberg I."/>
            <person name="Brannstrom I.O."/>
            <person name="Guillou S."/>
            <person name="Cros-Aarteil S."/>
            <person name="Calhoun S."/>
            <person name="Kuo A."/>
            <person name="Mondo S."/>
            <person name="Pangilinan J."/>
            <person name="Riley R."/>
            <person name="LaButti K."/>
            <person name="Andreopoulos B."/>
            <person name="Lipzen A."/>
            <person name="Chen C."/>
            <person name="Yanf M."/>
            <person name="Daum C."/>
            <person name="Ng V."/>
            <person name="Clum A."/>
            <person name="Steindorff A."/>
            <person name="Ohm R."/>
            <person name="Martin F."/>
            <person name="Silar P."/>
            <person name="Natvig D."/>
            <person name="Lalanne C."/>
            <person name="Gautier V."/>
            <person name="Ament-velasquez S.L."/>
            <person name="Kruys A."/>
            <person name="Hutchinson M.I."/>
            <person name="Powell A.J."/>
            <person name="Barry K."/>
            <person name="Miller A.N."/>
            <person name="Grigoriev I.V."/>
            <person name="Debuchy R."/>
            <person name="Gladieux P."/>
            <person name="Thoren M.H."/>
            <person name="Johannesson H."/>
        </authorList>
    </citation>
    <scope>NUCLEOTIDE SEQUENCE</scope>
    <source>
        <strain evidence="2">FGSC 1904</strain>
    </source>
</reference>
<evidence type="ECO:0000313" key="2">
    <source>
        <dbReference type="EMBL" id="KAK3402775.1"/>
    </source>
</evidence>
<feature type="compositionally biased region" description="Basic residues" evidence="1">
    <location>
        <begin position="1"/>
        <end position="13"/>
    </location>
</feature>
<feature type="region of interest" description="Disordered" evidence="1">
    <location>
        <begin position="141"/>
        <end position="172"/>
    </location>
</feature>
<evidence type="ECO:0000313" key="3">
    <source>
        <dbReference type="Proteomes" id="UP001281003"/>
    </source>
</evidence>
<name>A0AAE0UGC0_SORBR</name>
<protein>
    <submittedName>
        <fullName evidence="2">Uncharacterized protein</fullName>
    </submittedName>
</protein>